<dbReference type="RefSeq" id="WP_104985566.1">
    <property type="nucleotide sequence ID" value="NZ_CP012673.1"/>
</dbReference>
<sequence>MKHDDVHPAAASAAATLEVGALLQALLAQPVPPLSWAQEMHLQRRVASRIDQLAAEAAGRGARAARRPPLRGPATALAAVLAAVVLREVVVLRARPPAPAAARVTALQGSVEIASGGATRSPPSLALVPLASEDELRTGEQATASVSLATGATIEVGPSTRVRFTSTGAGQDRSDDVVALERGRVSVAAPPLAAGMPLSVRTPDTTITVHGTRFSVERLVGSAGEPAETRVSVVEGRVAVRHGAVERFVGRGETWSSRGAEPGVAPPAGDAQAPPRGAEPQGADRDQPARNEAAAGASSAPRDPPEAPADSSLSAQNP</sequence>
<dbReference type="EMBL" id="CP012673">
    <property type="protein sequence ID" value="AUX47565.1"/>
    <property type="molecule type" value="Genomic_DNA"/>
</dbReference>
<dbReference type="OrthoDB" id="5497983at2"/>
<evidence type="ECO:0000313" key="3">
    <source>
        <dbReference type="EMBL" id="AUX47565.1"/>
    </source>
</evidence>
<accession>A0A2L0F7K7</accession>
<dbReference type="Proteomes" id="UP000238348">
    <property type="component" value="Chromosome"/>
</dbReference>
<dbReference type="PANTHER" id="PTHR38731">
    <property type="entry name" value="LIPL45-RELATED LIPOPROTEIN-RELATED"/>
    <property type="match status" value="1"/>
</dbReference>
<protein>
    <recommendedName>
        <fullName evidence="2">FecR protein domain-containing protein</fullName>
    </recommendedName>
</protein>
<dbReference type="PANTHER" id="PTHR38731:SF3">
    <property type="entry name" value="BLL6125 PROTEIN"/>
    <property type="match status" value="1"/>
</dbReference>
<dbReference type="Gene3D" id="2.60.120.1440">
    <property type="match status" value="1"/>
</dbReference>
<evidence type="ECO:0000256" key="1">
    <source>
        <dbReference type="SAM" id="MobiDB-lite"/>
    </source>
</evidence>
<dbReference type="InterPro" id="IPR006860">
    <property type="entry name" value="FecR"/>
</dbReference>
<evidence type="ECO:0000259" key="2">
    <source>
        <dbReference type="Pfam" id="PF04773"/>
    </source>
</evidence>
<feature type="compositionally biased region" description="Low complexity" evidence="1">
    <location>
        <begin position="290"/>
        <end position="301"/>
    </location>
</feature>
<evidence type="ECO:0000313" key="4">
    <source>
        <dbReference type="Proteomes" id="UP000238348"/>
    </source>
</evidence>
<proteinExistence type="predicted"/>
<reference evidence="3 4" key="1">
    <citation type="submission" date="2015-09" db="EMBL/GenBank/DDBJ databases">
        <title>Sorangium comparison.</title>
        <authorList>
            <person name="Zaburannyi N."/>
            <person name="Bunk B."/>
            <person name="Overmann J."/>
            <person name="Mueller R."/>
        </authorList>
    </citation>
    <scope>NUCLEOTIDE SEQUENCE [LARGE SCALE GENOMIC DNA]</scope>
    <source>
        <strain evidence="3 4">So ce26</strain>
    </source>
</reference>
<feature type="region of interest" description="Disordered" evidence="1">
    <location>
        <begin position="251"/>
        <end position="318"/>
    </location>
</feature>
<dbReference type="Pfam" id="PF04773">
    <property type="entry name" value="FecR"/>
    <property type="match status" value="1"/>
</dbReference>
<feature type="domain" description="FecR protein" evidence="2">
    <location>
        <begin position="134"/>
        <end position="238"/>
    </location>
</feature>
<dbReference type="AlphaFoldDB" id="A0A2L0F7K7"/>
<gene>
    <name evidence="3" type="ORF">SOCE26_090870</name>
</gene>
<name>A0A2L0F7K7_SORCE</name>
<organism evidence="3 4">
    <name type="scientific">Sorangium cellulosum</name>
    <name type="common">Polyangium cellulosum</name>
    <dbReference type="NCBI Taxonomy" id="56"/>
    <lineage>
        <taxon>Bacteria</taxon>
        <taxon>Pseudomonadati</taxon>
        <taxon>Myxococcota</taxon>
        <taxon>Polyangia</taxon>
        <taxon>Polyangiales</taxon>
        <taxon>Polyangiaceae</taxon>
        <taxon>Sorangium</taxon>
    </lineage>
</organism>